<comment type="caution">
    <text evidence="2">The sequence shown here is derived from an EMBL/GenBank/DDBJ whole genome shotgun (WGS) entry which is preliminary data.</text>
</comment>
<keyword evidence="3" id="KW-1185">Reference proteome</keyword>
<evidence type="ECO:0000313" key="3">
    <source>
        <dbReference type="Proteomes" id="UP000664332"/>
    </source>
</evidence>
<dbReference type="GO" id="GO:0016491">
    <property type="term" value="F:oxidoreductase activity"/>
    <property type="evidence" value="ECO:0007669"/>
    <property type="project" value="InterPro"/>
</dbReference>
<dbReference type="PANTHER" id="PTHR42841">
    <property type="entry name" value="AMINE OXIDASE"/>
    <property type="match status" value="1"/>
</dbReference>
<dbReference type="InterPro" id="IPR036188">
    <property type="entry name" value="FAD/NAD-bd_sf"/>
</dbReference>
<accession>A0A939E0X6</accession>
<dbReference type="Proteomes" id="UP000664332">
    <property type="component" value="Unassembled WGS sequence"/>
</dbReference>
<dbReference type="PRINTS" id="PR00411">
    <property type="entry name" value="PNDRDTASEI"/>
</dbReference>
<proteinExistence type="predicted"/>
<dbReference type="Pfam" id="PF01593">
    <property type="entry name" value="Amino_oxidase"/>
    <property type="match status" value="2"/>
</dbReference>
<evidence type="ECO:0000259" key="1">
    <source>
        <dbReference type="Pfam" id="PF01593"/>
    </source>
</evidence>
<reference evidence="2" key="1">
    <citation type="submission" date="2021-03" db="EMBL/GenBank/DDBJ databases">
        <authorList>
            <person name="Sun Q."/>
        </authorList>
    </citation>
    <scope>NUCLEOTIDE SEQUENCE</scope>
    <source>
        <strain evidence="2">CCM 8862</strain>
    </source>
</reference>
<sequence>MDADVVVVGAGAAGVAAAIHLAQAGREVLVLEAADHAGGRAHTRTIDGFLLDEGFHTFNPVYPENAMMLDIPALDLHPLAPGLAVKDQPEAPLALFAKPGFNPLVTASTLVTAARQGMFSLDTARGALRWMLPAINTRSAYPFPGDEPDMPLSESLDRAGFPESSKQLLIMFFAGVLGEDKGESSATYAKCMLKAFTAGQPSLPVRGIGMIAEQLVHRAQQLGVRFCFSTAVAGVDESRADRPVVAVVDGDSITANHVVIATDAVTAADTFGSTAPAMRGLSTWWYAADEPPEGKHLTMDPHARGPLVNTVVMSNTNPNLAPVGKHLVQASAIIKNHRALTDREALDHMSFIWGMDPGHFELIVRDDIVRALPTQLPGREPRAPQTLRNVVFAGDWCHSATLNGALVSGRLAAGAVLRANNRSTMDATTPPKKS</sequence>
<dbReference type="InterPro" id="IPR002937">
    <property type="entry name" value="Amino_oxidase"/>
</dbReference>
<gene>
    <name evidence="2" type="ORF">JZY06_07215</name>
</gene>
<organism evidence="2 3">
    <name type="scientific">Corynebacterium mendelii</name>
    <dbReference type="NCBI Taxonomy" id="2765362"/>
    <lineage>
        <taxon>Bacteria</taxon>
        <taxon>Bacillati</taxon>
        <taxon>Actinomycetota</taxon>
        <taxon>Actinomycetes</taxon>
        <taxon>Mycobacteriales</taxon>
        <taxon>Corynebacteriaceae</taxon>
        <taxon>Corynebacterium</taxon>
    </lineage>
</organism>
<protein>
    <submittedName>
        <fullName evidence="2">FAD-dependent oxidoreductase</fullName>
    </submittedName>
</protein>
<dbReference type="RefSeq" id="WP_207278888.1">
    <property type="nucleotide sequence ID" value="NZ_JAFLEQ010000012.1"/>
</dbReference>
<evidence type="ECO:0000313" key="2">
    <source>
        <dbReference type="EMBL" id="MBN9644399.1"/>
    </source>
</evidence>
<feature type="domain" description="Amine oxidase" evidence="1">
    <location>
        <begin position="13"/>
        <end position="270"/>
    </location>
</feature>
<dbReference type="EMBL" id="JAFLEQ010000012">
    <property type="protein sequence ID" value="MBN9644399.1"/>
    <property type="molecule type" value="Genomic_DNA"/>
</dbReference>
<dbReference type="SUPFAM" id="SSF51905">
    <property type="entry name" value="FAD/NAD(P)-binding domain"/>
    <property type="match status" value="1"/>
</dbReference>
<feature type="domain" description="Amine oxidase" evidence="1">
    <location>
        <begin position="379"/>
        <end position="417"/>
    </location>
</feature>
<name>A0A939E0X6_9CORY</name>
<dbReference type="AlphaFoldDB" id="A0A939E0X6"/>
<dbReference type="Gene3D" id="3.50.50.60">
    <property type="entry name" value="FAD/NAD(P)-binding domain"/>
    <property type="match status" value="1"/>
</dbReference>